<proteinExistence type="predicted"/>
<organism evidence="1 2">
    <name type="scientific">Rhizophagus irregularis</name>
    <dbReference type="NCBI Taxonomy" id="588596"/>
    <lineage>
        <taxon>Eukaryota</taxon>
        <taxon>Fungi</taxon>
        <taxon>Fungi incertae sedis</taxon>
        <taxon>Mucoromycota</taxon>
        <taxon>Glomeromycotina</taxon>
        <taxon>Glomeromycetes</taxon>
        <taxon>Glomerales</taxon>
        <taxon>Glomeraceae</taxon>
        <taxon>Rhizophagus</taxon>
    </lineage>
</organism>
<dbReference type="AlphaFoldDB" id="A0A915ZI71"/>
<protein>
    <submittedName>
        <fullName evidence="1">Uncharacterized protein</fullName>
    </submittedName>
</protein>
<dbReference type="Proteomes" id="UP000684084">
    <property type="component" value="Unassembled WGS sequence"/>
</dbReference>
<dbReference type="OrthoDB" id="2396549at2759"/>
<comment type="caution">
    <text evidence="1">The sequence shown here is derived from an EMBL/GenBank/DDBJ whole genome shotgun (WGS) entry which is preliminary data.</text>
</comment>
<evidence type="ECO:0000313" key="1">
    <source>
        <dbReference type="EMBL" id="CAB5375722.1"/>
    </source>
</evidence>
<accession>A0A915ZI71</accession>
<evidence type="ECO:0000313" key="2">
    <source>
        <dbReference type="Proteomes" id="UP000684084"/>
    </source>
</evidence>
<gene>
    <name evidence="1" type="ORF">CHRIB12_LOCUS14971</name>
</gene>
<sequence>MYRDKITRTGLINTTRDRTSAGGYVFDIDGTSLPHEIIERLRTWPSEDDFKEAIRIGYSEAIELADSPNTLEIIDNDDDDQYQNLADESNNNNGFADKNETTKNSMAIFPDLQYIINQKLIPQKQFESFGQLFTSEGFLNFHVFINIRKKHDAFSRHPKNSSNMQTLSETSSLNPNDANQVITEMTNNFNIQDNHINQQKIQWEGRKRLATIPIAAGIKVRNIIDANVSDIHPLILGGYLIIYSDKKICIAQIITINLWTNTCEAGGKLVGHIPAKEVLYYLNSSPFINSQSSFFSLTEIALEVFLHFKTPEMMSNLAKIFPK</sequence>
<dbReference type="VEuPathDB" id="FungiDB:RhiirFUN_004699"/>
<dbReference type="EMBL" id="CAGKOT010000035">
    <property type="protein sequence ID" value="CAB5375722.1"/>
    <property type="molecule type" value="Genomic_DNA"/>
</dbReference>
<name>A0A915ZI71_9GLOM</name>
<reference evidence="1" key="1">
    <citation type="submission" date="2020-05" db="EMBL/GenBank/DDBJ databases">
        <authorList>
            <person name="Rincon C."/>
            <person name="Sanders R I."/>
            <person name="Robbins C."/>
            <person name="Chaturvedi A."/>
        </authorList>
    </citation>
    <scope>NUCLEOTIDE SEQUENCE</scope>
    <source>
        <strain evidence="1">CHB12</strain>
    </source>
</reference>